<sequence>MNENIRELNPYSSDRKVPSFRILDSKTLIREKTISSGAYGVIYIAKLKENNNLYAVKQNNVDKTGDFHISIREMDIHLRLNGHPFINPLKGVSFGNPFENGINSKIDSSCKKDILYFLYDPAAYDGYDLIYTLESNFKKMKVAMIQFLLGLEYMHSKNIIHRDLKPSNILWFRGKENNRFFKLCDFGLSKPLCSMGSETPRVVTISYRSPEIAFGFEKYDTKSDVWSAGCIFYEMITKSLLINLKDDSNSKLLIKIFSIIPRNIEEQRLKEMDSVGTIYKNIKNIDKTWEECLSLSKEKIKDFNDSSGSYEDFLDLLSHIVEIDPKKRFTATEALNHKFFENNKNYIESMRIKFPPVSDDLPLISINSCKEREWIKELVMIYFSENNKKWYKDRILFMGIDIFDRYLNYIYCDENKIFDSDISKRDKINIEFKFEMCMYLAYKYFNIMVHFISFRDFSKKRYVEKYHVKFEMFLIWRVLDLKIYRPTLYDIAENLEKDDVEKLLVFLCKLKTENLYINELYSNFKNLK</sequence>
<dbReference type="EMBL" id="MK500496">
    <property type="protein sequence ID" value="QBK90681.1"/>
    <property type="molecule type" value="Genomic_DNA"/>
</dbReference>
<dbReference type="InterPro" id="IPR050108">
    <property type="entry name" value="CDK"/>
</dbReference>
<dbReference type="PROSITE" id="PS50011">
    <property type="entry name" value="PROTEIN_KINASE_DOM"/>
    <property type="match status" value="1"/>
</dbReference>
<evidence type="ECO:0000256" key="1">
    <source>
        <dbReference type="ARBA" id="ARBA00022741"/>
    </source>
</evidence>
<evidence type="ECO:0000256" key="2">
    <source>
        <dbReference type="ARBA" id="ARBA00022840"/>
    </source>
</evidence>
<name>A0A481Z7K5_9VIRU</name>
<dbReference type="PROSITE" id="PS50168">
    <property type="entry name" value="DED"/>
    <property type="match status" value="1"/>
</dbReference>
<feature type="domain" description="Protein kinase" evidence="3">
    <location>
        <begin position="28"/>
        <end position="340"/>
    </location>
</feature>
<dbReference type="InterPro" id="IPR000719">
    <property type="entry name" value="Prot_kinase_dom"/>
</dbReference>
<dbReference type="Gene3D" id="3.30.200.20">
    <property type="entry name" value="Phosphorylase Kinase, domain 1"/>
    <property type="match status" value="1"/>
</dbReference>
<gene>
    <name evidence="5" type="ORF">LCPAC104_01780</name>
</gene>
<dbReference type="SUPFAM" id="SSF56112">
    <property type="entry name" value="Protein kinase-like (PK-like)"/>
    <property type="match status" value="1"/>
</dbReference>
<reference evidence="5" key="1">
    <citation type="journal article" date="2019" name="MBio">
        <title>Virus Genomes from Deep Sea Sediments Expand the Ocean Megavirome and Support Independent Origins of Viral Gigantism.</title>
        <authorList>
            <person name="Backstrom D."/>
            <person name="Yutin N."/>
            <person name="Jorgensen S.L."/>
            <person name="Dharamshi J."/>
            <person name="Homa F."/>
            <person name="Zaremba-Niedwiedzka K."/>
            <person name="Spang A."/>
            <person name="Wolf Y.I."/>
            <person name="Koonin E.V."/>
            <person name="Ettema T.J."/>
        </authorList>
    </citation>
    <scope>NUCLEOTIDE SEQUENCE</scope>
</reference>
<dbReference type="GO" id="GO:0005524">
    <property type="term" value="F:ATP binding"/>
    <property type="evidence" value="ECO:0007669"/>
    <property type="project" value="UniProtKB-KW"/>
</dbReference>
<dbReference type="InterPro" id="IPR011009">
    <property type="entry name" value="Kinase-like_dom_sf"/>
</dbReference>
<dbReference type="SMART" id="SM00220">
    <property type="entry name" value="S_TKc"/>
    <property type="match status" value="1"/>
</dbReference>
<evidence type="ECO:0000313" key="5">
    <source>
        <dbReference type="EMBL" id="QBK90681.1"/>
    </source>
</evidence>
<feature type="domain" description="DED" evidence="4">
    <location>
        <begin position="483"/>
        <end position="509"/>
    </location>
</feature>
<keyword evidence="5" id="KW-0418">Kinase</keyword>
<keyword evidence="5" id="KW-0808">Transferase</keyword>
<dbReference type="PANTHER" id="PTHR24056">
    <property type="entry name" value="CELL DIVISION PROTEIN KINASE"/>
    <property type="match status" value="1"/>
</dbReference>
<protein>
    <submittedName>
        <fullName evidence="5">Putative serine/threonine protein kinase</fullName>
    </submittedName>
</protein>
<dbReference type="Pfam" id="PF00069">
    <property type="entry name" value="Pkinase"/>
    <property type="match status" value="1"/>
</dbReference>
<accession>A0A481Z7K5</accession>
<proteinExistence type="predicted"/>
<evidence type="ECO:0000259" key="4">
    <source>
        <dbReference type="PROSITE" id="PS50168"/>
    </source>
</evidence>
<dbReference type="Gene3D" id="1.10.510.10">
    <property type="entry name" value="Transferase(Phosphotransferase) domain 1"/>
    <property type="match status" value="1"/>
</dbReference>
<keyword evidence="2" id="KW-0067">ATP-binding</keyword>
<dbReference type="InterPro" id="IPR001875">
    <property type="entry name" value="DED_dom"/>
</dbReference>
<organism evidence="5">
    <name type="scientific">Pithovirus LCPAC104</name>
    <dbReference type="NCBI Taxonomy" id="2506589"/>
    <lineage>
        <taxon>Viruses</taxon>
        <taxon>Pithoviruses</taxon>
    </lineage>
</organism>
<keyword evidence="5" id="KW-0723">Serine/threonine-protein kinase</keyword>
<dbReference type="GO" id="GO:0004674">
    <property type="term" value="F:protein serine/threonine kinase activity"/>
    <property type="evidence" value="ECO:0007669"/>
    <property type="project" value="UniProtKB-KW"/>
</dbReference>
<keyword evidence="1" id="KW-0547">Nucleotide-binding</keyword>
<evidence type="ECO:0000259" key="3">
    <source>
        <dbReference type="PROSITE" id="PS50011"/>
    </source>
</evidence>